<evidence type="ECO:0000313" key="2">
    <source>
        <dbReference type="Proteomes" id="UP000663866"/>
    </source>
</evidence>
<name>A0A820F9G5_9BILA</name>
<dbReference type="EMBL" id="CAJOBG010009095">
    <property type="protein sequence ID" value="CAF4258797.1"/>
    <property type="molecule type" value="Genomic_DNA"/>
</dbReference>
<comment type="caution">
    <text evidence="1">The sequence shown here is derived from an EMBL/GenBank/DDBJ whole genome shotgun (WGS) entry which is preliminary data.</text>
</comment>
<dbReference type="AlphaFoldDB" id="A0A820F9G5"/>
<gene>
    <name evidence="1" type="ORF">OVN521_LOCUS29444</name>
</gene>
<reference evidence="1" key="1">
    <citation type="submission" date="2021-02" db="EMBL/GenBank/DDBJ databases">
        <authorList>
            <person name="Nowell W R."/>
        </authorList>
    </citation>
    <scope>NUCLEOTIDE SEQUENCE</scope>
</reference>
<keyword evidence="2" id="KW-1185">Reference proteome</keyword>
<sequence length="423" mass="49518">MSIEQAGSVSCYLPCGIPPVAICIVCNHHFCWDHFREHRQTYETYSDDADNKQQPLSNCLATYKNIESKLRSTIDHWESQTIDDIHRSAENARKTLANHIEHCRSHFEEESSTITGSKSINRNTQLMQLEKLHNEYDHSLENIHIVQHCDQRHALDIETTNPVKETFSSEPWQNETQHYDSNMHTTRLGKRLVEKPFTESCVGNYWAIGASDEYLLAQEYENKQLTLFDRHVTRLFQEITRITPYQTNSFRRCTCRNDRLFISYWCQESAVECIQISSWTFQKRWLSPATCRANEFITCIQLNSNDQLGLSIQDENNPFNRQCRFELRDLDLNILRTISLDTISGIFSRMTPLPDGYWALLNVDNNLVFLLDEQCVVIDKIDPLHGLLCNIALIGRHTIVIRAVKKLIFYDVVFDEERQRQYI</sequence>
<dbReference type="Proteomes" id="UP000663866">
    <property type="component" value="Unassembled WGS sequence"/>
</dbReference>
<accession>A0A820F9G5</accession>
<proteinExistence type="predicted"/>
<organism evidence="1 2">
    <name type="scientific">Rotaria magnacalcarata</name>
    <dbReference type="NCBI Taxonomy" id="392030"/>
    <lineage>
        <taxon>Eukaryota</taxon>
        <taxon>Metazoa</taxon>
        <taxon>Spiralia</taxon>
        <taxon>Gnathifera</taxon>
        <taxon>Rotifera</taxon>
        <taxon>Eurotatoria</taxon>
        <taxon>Bdelloidea</taxon>
        <taxon>Philodinida</taxon>
        <taxon>Philodinidae</taxon>
        <taxon>Rotaria</taxon>
    </lineage>
</organism>
<evidence type="ECO:0000313" key="1">
    <source>
        <dbReference type="EMBL" id="CAF4258797.1"/>
    </source>
</evidence>
<protein>
    <submittedName>
        <fullName evidence="1">Uncharacterized protein</fullName>
    </submittedName>
</protein>